<keyword evidence="1" id="KW-0812">Transmembrane</keyword>
<sequence length="111" mass="12523">MRTSGELGQPLLPGPWWRRILFGLVAIAAAIAVSKRKGRERRGGSIENGVLFGPEVSLVRTRPSRSLRTSRTHIRNLFAARAGRVRKFEHRARTFVGVVPNFYCLYSPYLS</sequence>
<reference evidence="2" key="1">
    <citation type="journal article" date="2021" name="Mol. Ecol. Resour.">
        <title>Apolygus lucorum genome provides insights into omnivorousness and mesophyll feeding.</title>
        <authorList>
            <person name="Liu Y."/>
            <person name="Liu H."/>
            <person name="Wang H."/>
            <person name="Huang T."/>
            <person name="Liu B."/>
            <person name="Yang B."/>
            <person name="Yin L."/>
            <person name="Li B."/>
            <person name="Zhang Y."/>
            <person name="Zhang S."/>
            <person name="Jiang F."/>
            <person name="Zhang X."/>
            <person name="Ren Y."/>
            <person name="Wang B."/>
            <person name="Wang S."/>
            <person name="Lu Y."/>
            <person name="Wu K."/>
            <person name="Fan W."/>
            <person name="Wang G."/>
        </authorList>
    </citation>
    <scope>NUCLEOTIDE SEQUENCE</scope>
    <source>
        <strain evidence="2">12Hb</strain>
    </source>
</reference>
<keyword evidence="1" id="KW-0472">Membrane</keyword>
<evidence type="ECO:0000256" key="1">
    <source>
        <dbReference type="SAM" id="Phobius"/>
    </source>
</evidence>
<comment type="caution">
    <text evidence="2">The sequence shown here is derived from an EMBL/GenBank/DDBJ whole genome shotgun (WGS) entry which is preliminary data.</text>
</comment>
<evidence type="ECO:0000313" key="2">
    <source>
        <dbReference type="EMBL" id="KAF6209525.1"/>
    </source>
</evidence>
<name>A0A8S9XPJ7_APOLU</name>
<accession>A0A8S9XPJ7</accession>
<keyword evidence="1" id="KW-1133">Transmembrane helix</keyword>
<proteinExistence type="predicted"/>
<dbReference type="AlphaFoldDB" id="A0A8S9XPJ7"/>
<gene>
    <name evidence="2" type="ORF">GE061_015273</name>
</gene>
<organism evidence="2 3">
    <name type="scientific">Apolygus lucorum</name>
    <name type="common">Small green plant bug</name>
    <name type="synonym">Lygocoris lucorum</name>
    <dbReference type="NCBI Taxonomy" id="248454"/>
    <lineage>
        <taxon>Eukaryota</taxon>
        <taxon>Metazoa</taxon>
        <taxon>Ecdysozoa</taxon>
        <taxon>Arthropoda</taxon>
        <taxon>Hexapoda</taxon>
        <taxon>Insecta</taxon>
        <taxon>Pterygota</taxon>
        <taxon>Neoptera</taxon>
        <taxon>Paraneoptera</taxon>
        <taxon>Hemiptera</taxon>
        <taxon>Heteroptera</taxon>
        <taxon>Panheteroptera</taxon>
        <taxon>Cimicomorpha</taxon>
        <taxon>Miridae</taxon>
        <taxon>Mirini</taxon>
        <taxon>Apolygus</taxon>
    </lineage>
</organism>
<dbReference type="EMBL" id="WIXP02000006">
    <property type="protein sequence ID" value="KAF6209525.1"/>
    <property type="molecule type" value="Genomic_DNA"/>
</dbReference>
<feature type="transmembrane region" description="Helical" evidence="1">
    <location>
        <begin position="16"/>
        <end position="33"/>
    </location>
</feature>
<evidence type="ECO:0000313" key="3">
    <source>
        <dbReference type="Proteomes" id="UP000466442"/>
    </source>
</evidence>
<keyword evidence="3" id="KW-1185">Reference proteome</keyword>
<dbReference type="Proteomes" id="UP000466442">
    <property type="component" value="Unassembled WGS sequence"/>
</dbReference>
<protein>
    <submittedName>
        <fullName evidence="2">Uncharacterized protein</fullName>
    </submittedName>
</protein>